<gene>
    <name evidence="4" type="ORF">A3A33_02210</name>
</gene>
<keyword evidence="2" id="KW-0119">Carbohydrate metabolism</keyword>
<comment type="similarity">
    <text evidence="1">Belongs to the glycosyl hydrolase 57 family.</text>
</comment>
<dbReference type="EMBL" id="MGKP01000023">
    <property type="protein sequence ID" value="OGN28145.1"/>
    <property type="molecule type" value="Genomic_DNA"/>
</dbReference>
<dbReference type="GO" id="GO:0005975">
    <property type="term" value="P:carbohydrate metabolic process"/>
    <property type="evidence" value="ECO:0007669"/>
    <property type="project" value="InterPro"/>
</dbReference>
<evidence type="ECO:0000256" key="1">
    <source>
        <dbReference type="ARBA" id="ARBA00006821"/>
    </source>
</evidence>
<reference evidence="4 5" key="1">
    <citation type="journal article" date="2016" name="Nat. Commun.">
        <title>Thousands of microbial genomes shed light on interconnected biogeochemical processes in an aquifer system.</title>
        <authorList>
            <person name="Anantharaman K."/>
            <person name="Brown C.T."/>
            <person name="Hug L.A."/>
            <person name="Sharon I."/>
            <person name="Castelle C.J."/>
            <person name="Probst A.J."/>
            <person name="Thomas B.C."/>
            <person name="Singh A."/>
            <person name="Wilkins M.J."/>
            <person name="Karaoz U."/>
            <person name="Brodie E.L."/>
            <person name="Williams K.H."/>
            <person name="Hubbard S.S."/>
            <person name="Banfield J.F."/>
        </authorList>
    </citation>
    <scope>NUCLEOTIDE SEQUENCE [LARGE SCALE GENOMIC DNA]</scope>
</reference>
<dbReference type="PANTHER" id="PTHR36306:SF1">
    <property type="entry name" value="ALPHA-AMYLASE-RELATED"/>
    <property type="match status" value="1"/>
</dbReference>
<dbReference type="InterPro" id="IPR011330">
    <property type="entry name" value="Glyco_hydro/deAcase_b/a-brl"/>
</dbReference>
<comment type="caution">
    <text evidence="4">The sequence shown here is derived from an EMBL/GenBank/DDBJ whole genome shotgun (WGS) entry which is preliminary data.</text>
</comment>
<dbReference type="InterPro" id="IPR001943">
    <property type="entry name" value="UVR_dom"/>
</dbReference>
<protein>
    <recommendedName>
        <fullName evidence="3">UVR domain-containing protein</fullName>
    </recommendedName>
</protein>
<evidence type="ECO:0000313" key="4">
    <source>
        <dbReference type="EMBL" id="OGN28145.1"/>
    </source>
</evidence>
<dbReference type="STRING" id="1802701.A3A33_02210"/>
<evidence type="ECO:0000259" key="3">
    <source>
        <dbReference type="PROSITE" id="PS50151"/>
    </source>
</evidence>
<dbReference type="PANTHER" id="PTHR36306">
    <property type="entry name" value="ALPHA-AMYLASE-RELATED-RELATED"/>
    <property type="match status" value="1"/>
</dbReference>
<dbReference type="Pfam" id="PF03065">
    <property type="entry name" value="Glyco_hydro_57"/>
    <property type="match status" value="1"/>
</dbReference>
<dbReference type="AlphaFoldDB" id="A0A1F8GRV9"/>
<feature type="domain" description="UVR" evidence="3">
    <location>
        <begin position="415"/>
        <end position="450"/>
    </location>
</feature>
<name>A0A1F8GRV9_9BACT</name>
<dbReference type="Proteomes" id="UP000179047">
    <property type="component" value="Unassembled WGS sequence"/>
</dbReference>
<dbReference type="InterPro" id="IPR052046">
    <property type="entry name" value="GH57_Enzymes"/>
</dbReference>
<dbReference type="InterPro" id="IPR036876">
    <property type="entry name" value="UVR_dom_sf"/>
</dbReference>
<dbReference type="PROSITE" id="PS50151">
    <property type="entry name" value="UVR"/>
    <property type="match status" value="1"/>
</dbReference>
<dbReference type="Gene3D" id="3.20.110.20">
    <property type="match status" value="1"/>
</dbReference>
<organism evidence="4 5">
    <name type="scientific">Candidatus Yanofskybacteria bacterium RIFCSPLOWO2_01_FULL_49_25</name>
    <dbReference type="NCBI Taxonomy" id="1802701"/>
    <lineage>
        <taxon>Bacteria</taxon>
        <taxon>Candidatus Yanofskyibacteriota</taxon>
    </lineage>
</organism>
<sequence>MRWANFIHIYQPTNQAPDILEQVVNQSYRRVFRGLKDIPSAKLTLNISGALSELLVKNGYQDVIDDIRALAESGRLEFTGTAKYHAFLPYIPADEIERQVRLNDETNRAIFGASYAPRYFFPPEMAIDPKTAEVIAGLGYQGVILDEISYNGRVEAVPYDRAMTIATGKGDLVAVFRDRRLSNVIISAVVRTAEAFHSAFGDEMRKERYLVTAMDGETFGHHRPGLELLLFELMKATDVEHVFVSDLGKMYPPKDSFIPVPSTWASSEYDIEHKRQFHSWNDPDSVLHAKQWELYRLVLDTVRSAQNDSGYSRARLKLDPALASDQFFWASNRPWWSLEMIEVGAWLLTDAINELSAPFDGVKTKAQGLYSDIISLGFKWQREGTIRNESHEMREQVRIPFKERTLEQDKPEVYRAFIDLMRREMLKAAESRDYERAILWRDAIWKIETKNDIYDTMHATDMLRNQLPVGEIETLMDQYKADYKKIRGGQAEQRR</sequence>
<evidence type="ECO:0000256" key="2">
    <source>
        <dbReference type="ARBA" id="ARBA00023277"/>
    </source>
</evidence>
<accession>A0A1F8GRV9</accession>
<dbReference type="SUPFAM" id="SSF46600">
    <property type="entry name" value="C-terminal UvrC-binding domain of UvrB"/>
    <property type="match status" value="1"/>
</dbReference>
<evidence type="ECO:0000313" key="5">
    <source>
        <dbReference type="Proteomes" id="UP000179047"/>
    </source>
</evidence>
<dbReference type="InterPro" id="IPR004300">
    <property type="entry name" value="Glyco_hydro_57_N"/>
</dbReference>
<dbReference type="GO" id="GO:0003824">
    <property type="term" value="F:catalytic activity"/>
    <property type="evidence" value="ECO:0007669"/>
    <property type="project" value="InterPro"/>
</dbReference>
<dbReference type="SUPFAM" id="SSF88713">
    <property type="entry name" value="Glycoside hydrolase/deacetylase"/>
    <property type="match status" value="1"/>
</dbReference>
<proteinExistence type="inferred from homology"/>